<keyword evidence="2" id="KW-1185">Reference proteome</keyword>
<dbReference type="KEGG" id="aor:AO090102000405"/>
<sequence>MDDQDEVDKELLRTFIPRVTRIHARIRTTQSSQCPEPTNDVFKEERRFFEDSWKQIIQSIVQQRSSPITFVPEDGSFPYHPFGAAASYSDVADSEGHRLRTLWETFAQEASSS</sequence>
<dbReference type="GeneID" id="5994633"/>
<dbReference type="VEuPathDB" id="FungiDB:AO090102000405"/>
<protein>
    <submittedName>
        <fullName evidence="1">DNA, SC102</fullName>
    </submittedName>
</protein>
<dbReference type="Proteomes" id="UP000006564">
    <property type="component" value="Chromosome 4"/>
</dbReference>
<dbReference type="EMBL" id="AP007162">
    <property type="protein sequence ID" value="BAE61455.1"/>
    <property type="molecule type" value="Genomic_DNA"/>
</dbReference>
<gene>
    <name evidence="1" type="ORF">AO090102000405</name>
</gene>
<dbReference type="HOGENOM" id="CLU_2346326_0_0_1"/>
<dbReference type="OMA" id="QNIDFWR"/>
<dbReference type="RefSeq" id="XP_023091794.1">
    <property type="nucleotide sequence ID" value="XM_023236846.1"/>
</dbReference>
<organism evidence="1 2">
    <name type="scientific">Aspergillus oryzae (strain ATCC 42149 / RIB 40)</name>
    <name type="common">Yellow koji mold</name>
    <dbReference type="NCBI Taxonomy" id="510516"/>
    <lineage>
        <taxon>Eukaryota</taxon>
        <taxon>Fungi</taxon>
        <taxon>Dikarya</taxon>
        <taxon>Ascomycota</taxon>
        <taxon>Pezizomycotina</taxon>
        <taxon>Eurotiomycetes</taxon>
        <taxon>Eurotiomycetidae</taxon>
        <taxon>Eurotiales</taxon>
        <taxon>Aspergillaceae</taxon>
        <taxon>Aspergillus</taxon>
        <taxon>Aspergillus subgen. Circumdati</taxon>
    </lineage>
</organism>
<dbReference type="EMBL" id="BA000052">
    <property type="protein sequence ID" value="BAE61455.1"/>
    <property type="molecule type" value="Genomic_DNA"/>
</dbReference>
<name>Q2UAG0_ASPOR</name>
<evidence type="ECO:0000313" key="1">
    <source>
        <dbReference type="EMBL" id="BAE61455.1"/>
    </source>
</evidence>
<proteinExistence type="predicted"/>
<evidence type="ECO:0000313" key="2">
    <source>
        <dbReference type="Proteomes" id="UP000006564"/>
    </source>
</evidence>
<accession>Q2UAG0</accession>
<dbReference type="AlphaFoldDB" id="Q2UAG0"/>
<reference evidence="1 2" key="1">
    <citation type="journal article" date="2005" name="Nature">
        <title>Genome sequencing and analysis of Aspergillus oryzae.</title>
        <authorList>
            <person name="Machida M."/>
            <person name="Asai K."/>
            <person name="Sano M."/>
            <person name="Tanaka T."/>
            <person name="Kumagai T."/>
            <person name="Terai G."/>
            <person name="Kusumoto K."/>
            <person name="Arima T."/>
            <person name="Akita O."/>
            <person name="Kashiwagi Y."/>
            <person name="Abe K."/>
            <person name="Gomi K."/>
            <person name="Horiuchi H."/>
            <person name="Kitamoto K."/>
            <person name="Kobayashi T."/>
            <person name="Takeuchi M."/>
            <person name="Denning D.W."/>
            <person name="Galagan J.E."/>
            <person name="Nierman W.C."/>
            <person name="Yu J."/>
            <person name="Archer D.B."/>
            <person name="Bennett J.W."/>
            <person name="Bhatnagar D."/>
            <person name="Cleveland T.E."/>
            <person name="Fedorova N.D."/>
            <person name="Gotoh O."/>
            <person name="Horikawa H."/>
            <person name="Hosoyama A."/>
            <person name="Ichinomiya M."/>
            <person name="Igarashi R."/>
            <person name="Iwashita K."/>
            <person name="Juvvadi P.R."/>
            <person name="Kato M."/>
            <person name="Kato Y."/>
            <person name="Kin T."/>
            <person name="Kokubun A."/>
            <person name="Maeda H."/>
            <person name="Maeyama N."/>
            <person name="Maruyama J."/>
            <person name="Nagasaki H."/>
            <person name="Nakajima T."/>
            <person name="Oda K."/>
            <person name="Okada K."/>
            <person name="Paulsen I."/>
            <person name="Sakamoto K."/>
            <person name="Sawano T."/>
            <person name="Takahashi M."/>
            <person name="Takase K."/>
            <person name="Terabayashi Y."/>
            <person name="Wortman J."/>
            <person name="Yamada O."/>
            <person name="Yamagata Y."/>
            <person name="Anazawa H."/>
            <person name="Hata Y."/>
            <person name="Koide Y."/>
            <person name="Komori T."/>
            <person name="Koyama Y."/>
            <person name="Minetoki T."/>
            <person name="Suharnan S."/>
            <person name="Tanaka A."/>
            <person name="Isono K."/>
            <person name="Kuhara S."/>
            <person name="Ogasawara N."/>
            <person name="Kikuchi H."/>
        </authorList>
    </citation>
    <scope>NUCLEOTIDE SEQUENCE [LARGE SCALE GENOMIC DNA]</scope>
    <source>
        <strain evidence="2">ATCC 42149 / RIB 40</strain>
    </source>
</reference>